<dbReference type="Gene3D" id="2.60.40.1820">
    <property type="match status" value="1"/>
</dbReference>
<evidence type="ECO:0000256" key="2">
    <source>
        <dbReference type="ARBA" id="ARBA00022692"/>
    </source>
</evidence>
<keyword evidence="8" id="KW-1185">Reference proteome</keyword>
<evidence type="ECO:0000256" key="5">
    <source>
        <dbReference type="SAM" id="Phobius"/>
    </source>
</evidence>
<feature type="domain" description="Late embryogenesis abundant protein LEA-2 subgroup" evidence="6">
    <location>
        <begin position="131"/>
        <end position="226"/>
    </location>
</feature>
<dbReference type="AlphaFoldDB" id="A0AAV8U117"/>
<dbReference type="GO" id="GO:0098542">
    <property type="term" value="P:defense response to other organism"/>
    <property type="evidence" value="ECO:0007669"/>
    <property type="project" value="InterPro"/>
</dbReference>
<name>A0AAV8U117_9ROSI</name>
<comment type="subcellular location">
    <subcellularLocation>
        <location evidence="1">Membrane</location>
        <topology evidence="1">Single-pass membrane protein</topology>
    </subcellularLocation>
</comment>
<dbReference type="GO" id="GO:0005886">
    <property type="term" value="C:plasma membrane"/>
    <property type="evidence" value="ECO:0007669"/>
    <property type="project" value="TreeGrafter"/>
</dbReference>
<keyword evidence="2 5" id="KW-0812">Transmembrane</keyword>
<evidence type="ECO:0000256" key="1">
    <source>
        <dbReference type="ARBA" id="ARBA00004167"/>
    </source>
</evidence>
<dbReference type="InterPro" id="IPR044839">
    <property type="entry name" value="NDR1-like"/>
</dbReference>
<dbReference type="Pfam" id="PF03168">
    <property type="entry name" value="LEA_2"/>
    <property type="match status" value="1"/>
</dbReference>
<keyword evidence="3 5" id="KW-1133">Transmembrane helix</keyword>
<organism evidence="7 8">
    <name type="scientific">Erythroxylum novogranatense</name>
    <dbReference type="NCBI Taxonomy" id="1862640"/>
    <lineage>
        <taxon>Eukaryota</taxon>
        <taxon>Viridiplantae</taxon>
        <taxon>Streptophyta</taxon>
        <taxon>Embryophyta</taxon>
        <taxon>Tracheophyta</taxon>
        <taxon>Spermatophyta</taxon>
        <taxon>Magnoliopsida</taxon>
        <taxon>eudicotyledons</taxon>
        <taxon>Gunneridae</taxon>
        <taxon>Pentapetalae</taxon>
        <taxon>rosids</taxon>
        <taxon>fabids</taxon>
        <taxon>Malpighiales</taxon>
        <taxon>Erythroxylaceae</taxon>
        <taxon>Erythroxylum</taxon>
    </lineage>
</organism>
<evidence type="ECO:0000256" key="3">
    <source>
        <dbReference type="ARBA" id="ARBA00022989"/>
    </source>
</evidence>
<dbReference type="EMBL" id="JAIWQS010000002">
    <property type="protein sequence ID" value="KAJ8771618.1"/>
    <property type="molecule type" value="Genomic_DNA"/>
</dbReference>
<feature type="transmembrane region" description="Helical" evidence="5">
    <location>
        <begin position="79"/>
        <end position="100"/>
    </location>
</feature>
<proteinExistence type="predicted"/>
<evidence type="ECO:0000256" key="4">
    <source>
        <dbReference type="ARBA" id="ARBA00023136"/>
    </source>
</evidence>
<dbReference type="PANTHER" id="PTHR31234:SF68">
    <property type="entry name" value="EXPRESSED PROTEIN"/>
    <property type="match status" value="1"/>
</dbReference>
<protein>
    <recommendedName>
        <fullName evidence="6">Late embryogenesis abundant protein LEA-2 subgroup domain-containing protein</fullName>
    </recommendedName>
</protein>
<sequence length="255" mass="28441">MAERVPVSSCESILEVHDHPYSVAAPVHPIFESGTYVIQVPKDQIYRVPPPENALIIEEHRNEGKKKESFCCSCSLCCFFSIAILIIIVAVVLALCFALLKPQNPRFQVQKLVVKNQLSGKSHSRPEYDITLQVHNPNGRSDISYQQGVISLLFKQQNIATGKFPSFHQKNKSSRDINTALESSNSKLPKDIESSMRSSKSKVNVSFSLEINVTARMKTSSFGTGNAKVLVKCNFTVDTLSKSTRILSQECQTHR</sequence>
<dbReference type="PANTHER" id="PTHR31234">
    <property type="entry name" value="LATE EMBRYOGENESIS ABUNDANT (LEA) HYDROXYPROLINE-RICH GLYCOPROTEIN FAMILY"/>
    <property type="match status" value="1"/>
</dbReference>
<accession>A0AAV8U117</accession>
<reference evidence="7 8" key="1">
    <citation type="submission" date="2021-09" db="EMBL/GenBank/DDBJ databases">
        <title>Genomic insights and catalytic innovation underlie evolution of tropane alkaloids biosynthesis.</title>
        <authorList>
            <person name="Wang Y.-J."/>
            <person name="Tian T."/>
            <person name="Huang J.-P."/>
            <person name="Huang S.-X."/>
        </authorList>
    </citation>
    <scope>NUCLEOTIDE SEQUENCE [LARGE SCALE GENOMIC DNA]</scope>
    <source>
        <strain evidence="7">KIB-2018</strain>
        <tissue evidence="7">Leaf</tissue>
    </source>
</reference>
<gene>
    <name evidence="7" type="ORF">K2173_026795</name>
</gene>
<evidence type="ECO:0000259" key="6">
    <source>
        <dbReference type="Pfam" id="PF03168"/>
    </source>
</evidence>
<dbReference type="InterPro" id="IPR004864">
    <property type="entry name" value="LEA_2"/>
</dbReference>
<evidence type="ECO:0000313" key="8">
    <source>
        <dbReference type="Proteomes" id="UP001159364"/>
    </source>
</evidence>
<dbReference type="Proteomes" id="UP001159364">
    <property type="component" value="Linkage Group LG02"/>
</dbReference>
<evidence type="ECO:0000313" key="7">
    <source>
        <dbReference type="EMBL" id="KAJ8771618.1"/>
    </source>
</evidence>
<keyword evidence="4 5" id="KW-0472">Membrane</keyword>
<comment type="caution">
    <text evidence="7">The sequence shown here is derived from an EMBL/GenBank/DDBJ whole genome shotgun (WGS) entry which is preliminary data.</text>
</comment>